<dbReference type="GO" id="GO:0006355">
    <property type="term" value="P:regulation of DNA-templated transcription"/>
    <property type="evidence" value="ECO:0007669"/>
    <property type="project" value="InterPro"/>
</dbReference>
<accession>A0A385PX41</accession>
<sequence length="92" mass="10338">MASTLIQFRTEDTEKIKSIQILDKLGLTLPSYLKMCMSRLNQEQGIPFSMKLNNTDTPGIKALDKAGKIAEEYNISNMSLDEINAEISEARK</sequence>
<dbReference type="InterPro" id="IPR007337">
    <property type="entry name" value="RelB/DinJ"/>
</dbReference>
<evidence type="ECO:0000313" key="1">
    <source>
        <dbReference type="EMBL" id="AYA98718.1"/>
    </source>
</evidence>
<evidence type="ECO:0000313" key="2">
    <source>
        <dbReference type="Proteomes" id="UP000265562"/>
    </source>
</evidence>
<organism evidence="1 2">
    <name type="scientific">Lachnoanaerobaculum umeaense</name>
    <dbReference type="NCBI Taxonomy" id="617123"/>
    <lineage>
        <taxon>Bacteria</taxon>
        <taxon>Bacillati</taxon>
        <taxon>Bacillota</taxon>
        <taxon>Clostridia</taxon>
        <taxon>Lachnospirales</taxon>
        <taxon>Lachnospiraceae</taxon>
        <taxon>Lachnoanaerobaculum</taxon>
    </lineage>
</organism>
<dbReference type="KEGG" id="lua:D4A81_01500"/>
<dbReference type="RefSeq" id="WP_111523890.1">
    <property type="nucleotide sequence ID" value="NZ_CP032364.1"/>
</dbReference>
<protein>
    <submittedName>
        <fullName evidence="1">Toxin-antitoxin system antitoxin subunit</fullName>
    </submittedName>
</protein>
<dbReference type="Pfam" id="PF04221">
    <property type="entry name" value="RelB"/>
    <property type="match status" value="1"/>
</dbReference>
<keyword evidence="2" id="KW-1185">Reference proteome</keyword>
<dbReference type="OrthoDB" id="9808267at2"/>
<proteinExistence type="predicted"/>
<dbReference type="Proteomes" id="UP000265562">
    <property type="component" value="Chromosome"/>
</dbReference>
<reference evidence="1 2" key="1">
    <citation type="submission" date="2018-09" db="EMBL/GenBank/DDBJ databases">
        <title>Genome sequencing of Lachnoanaerobaculum umeaense DSM 23576.</title>
        <authorList>
            <person name="Kook J.-K."/>
            <person name="Park S.-N."/>
            <person name="Lim Y.K."/>
        </authorList>
    </citation>
    <scope>NUCLEOTIDE SEQUENCE [LARGE SCALE GENOMIC DNA]</scope>
    <source>
        <strain evidence="2">DSM 23576 \ CCUG 58757</strain>
    </source>
</reference>
<dbReference type="Gene3D" id="1.10.1220.10">
    <property type="entry name" value="Met repressor-like"/>
    <property type="match status" value="1"/>
</dbReference>
<dbReference type="EMBL" id="CP032364">
    <property type="protein sequence ID" value="AYA98718.1"/>
    <property type="molecule type" value="Genomic_DNA"/>
</dbReference>
<gene>
    <name evidence="1" type="ORF">D4A81_01500</name>
</gene>
<dbReference type="InterPro" id="IPR013321">
    <property type="entry name" value="Arc_rbn_hlx_hlx"/>
</dbReference>
<dbReference type="AlphaFoldDB" id="A0A385PX41"/>
<name>A0A385PX41_9FIRM</name>